<feature type="compositionally biased region" description="Basic and acidic residues" evidence="1">
    <location>
        <begin position="1"/>
        <end position="10"/>
    </location>
</feature>
<dbReference type="AlphaFoldDB" id="A0A243QCC0"/>
<evidence type="ECO:0000313" key="2">
    <source>
        <dbReference type="EMBL" id="OUC79408.1"/>
    </source>
</evidence>
<dbReference type="OrthoDB" id="3405034at2"/>
<dbReference type="Proteomes" id="UP000194632">
    <property type="component" value="Unassembled WGS sequence"/>
</dbReference>
<accession>A0A243QCC0</accession>
<reference evidence="2 3" key="1">
    <citation type="submission" date="2017-05" db="EMBL/GenBank/DDBJ databases">
        <title>Biotechnological potential of actinobacteria isolated from South African environments.</title>
        <authorList>
            <person name="Le Roes-Hill M."/>
            <person name="Prins A."/>
            <person name="Durrell K.A."/>
        </authorList>
    </citation>
    <scope>NUCLEOTIDE SEQUENCE [LARGE SCALE GENOMIC DNA]</scope>
    <source>
        <strain evidence="2">BS2</strain>
    </source>
</reference>
<evidence type="ECO:0000313" key="3">
    <source>
        <dbReference type="Proteomes" id="UP000194632"/>
    </source>
</evidence>
<evidence type="ECO:0000256" key="1">
    <source>
        <dbReference type="SAM" id="MobiDB-lite"/>
    </source>
</evidence>
<feature type="region of interest" description="Disordered" evidence="1">
    <location>
        <begin position="1"/>
        <end position="22"/>
    </location>
</feature>
<dbReference type="RefSeq" id="WP_086534822.1">
    <property type="nucleotide sequence ID" value="NZ_NGFO01000007.1"/>
</dbReference>
<gene>
    <name evidence="2" type="ORF">CA982_08095</name>
</gene>
<keyword evidence="3" id="KW-1185">Reference proteome</keyword>
<dbReference type="EMBL" id="NGFO01000007">
    <property type="protein sequence ID" value="OUC79408.1"/>
    <property type="molecule type" value="Genomic_DNA"/>
</dbReference>
<comment type="caution">
    <text evidence="2">The sequence shown here is derived from an EMBL/GenBank/DDBJ whole genome shotgun (WGS) entry which is preliminary data.</text>
</comment>
<protein>
    <submittedName>
        <fullName evidence="2">Uncharacterized protein</fullName>
    </submittedName>
</protein>
<organism evidence="2 3">
    <name type="scientific">Gordonia lacunae</name>
    <dbReference type="NCBI Taxonomy" id="417102"/>
    <lineage>
        <taxon>Bacteria</taxon>
        <taxon>Bacillati</taxon>
        <taxon>Actinomycetota</taxon>
        <taxon>Actinomycetes</taxon>
        <taxon>Mycobacteriales</taxon>
        <taxon>Gordoniaceae</taxon>
        <taxon>Gordonia</taxon>
    </lineage>
</organism>
<sequence length="165" mass="17382">MSHNESRSDRSPMANKVAQTTGHAIRAARAHDSEAFDAAADLLALHHESREVHALMLRELLETVFPDGLTGDDVSEVLTDTSRAVATWNPAVNPAAVALVLTGALGVSDTADPHAVSSAGLVGTETTAAALVVITHLAARAEVDPTAYVNRAVEEIRRAQTMEMP</sequence>
<name>A0A243QCC0_9ACTN</name>
<proteinExistence type="predicted"/>